<evidence type="ECO:0000313" key="2">
    <source>
        <dbReference type="EMBL" id="TNN68221.1"/>
    </source>
</evidence>
<proteinExistence type="predicted"/>
<evidence type="ECO:0000313" key="3">
    <source>
        <dbReference type="Proteomes" id="UP000314294"/>
    </source>
</evidence>
<dbReference type="Proteomes" id="UP000314294">
    <property type="component" value="Unassembled WGS sequence"/>
</dbReference>
<dbReference type="AlphaFoldDB" id="A0A4Z2HRM1"/>
<name>A0A4Z2HRM1_9TELE</name>
<sequence>MLSCTTKHRDGTEASPGARLKPTHLPRPPRCTRSEPHETSYPLPMAAALLRLETPPFQREDHCNL</sequence>
<keyword evidence="3" id="KW-1185">Reference proteome</keyword>
<reference evidence="2 3" key="1">
    <citation type="submission" date="2019-03" db="EMBL/GenBank/DDBJ databases">
        <title>First draft genome of Liparis tanakae, snailfish: a comprehensive survey of snailfish specific genes.</title>
        <authorList>
            <person name="Kim W."/>
            <person name="Song I."/>
            <person name="Jeong J.-H."/>
            <person name="Kim D."/>
            <person name="Kim S."/>
            <person name="Ryu S."/>
            <person name="Song J.Y."/>
            <person name="Lee S.K."/>
        </authorList>
    </citation>
    <scope>NUCLEOTIDE SEQUENCE [LARGE SCALE GENOMIC DNA]</scope>
    <source>
        <tissue evidence="2">Muscle</tissue>
    </source>
</reference>
<accession>A0A4Z2HRM1</accession>
<comment type="caution">
    <text evidence="2">The sequence shown here is derived from an EMBL/GenBank/DDBJ whole genome shotgun (WGS) entry which is preliminary data.</text>
</comment>
<protein>
    <submittedName>
        <fullName evidence="2">Uncharacterized protein</fullName>
    </submittedName>
</protein>
<feature type="region of interest" description="Disordered" evidence="1">
    <location>
        <begin position="1"/>
        <end position="40"/>
    </location>
</feature>
<evidence type="ECO:0000256" key="1">
    <source>
        <dbReference type="SAM" id="MobiDB-lite"/>
    </source>
</evidence>
<gene>
    <name evidence="2" type="ORF">EYF80_021543</name>
</gene>
<organism evidence="2 3">
    <name type="scientific">Liparis tanakae</name>
    <name type="common">Tanaka's snailfish</name>
    <dbReference type="NCBI Taxonomy" id="230148"/>
    <lineage>
        <taxon>Eukaryota</taxon>
        <taxon>Metazoa</taxon>
        <taxon>Chordata</taxon>
        <taxon>Craniata</taxon>
        <taxon>Vertebrata</taxon>
        <taxon>Euteleostomi</taxon>
        <taxon>Actinopterygii</taxon>
        <taxon>Neopterygii</taxon>
        <taxon>Teleostei</taxon>
        <taxon>Neoteleostei</taxon>
        <taxon>Acanthomorphata</taxon>
        <taxon>Eupercaria</taxon>
        <taxon>Perciformes</taxon>
        <taxon>Cottioidei</taxon>
        <taxon>Cottales</taxon>
        <taxon>Liparidae</taxon>
        <taxon>Liparis</taxon>
    </lineage>
</organism>
<dbReference type="EMBL" id="SRLO01000193">
    <property type="protein sequence ID" value="TNN68221.1"/>
    <property type="molecule type" value="Genomic_DNA"/>
</dbReference>